<feature type="domain" description="Nicotinate/nicotinamide phosphoribosyltransferase" evidence="9">
    <location>
        <begin position="174"/>
        <end position="415"/>
    </location>
</feature>
<dbReference type="InterPro" id="IPR007229">
    <property type="entry name" value="Nic_PRibTrfase-Fam"/>
</dbReference>
<keyword evidence="4" id="KW-0597">Phosphoprotein</keyword>
<feature type="domain" description="Nicotinate phosphoribosyltransferase N-terminal" evidence="10">
    <location>
        <begin position="15"/>
        <end position="142"/>
    </location>
</feature>
<dbReference type="InterPro" id="IPR036068">
    <property type="entry name" value="Nicotinate_pribotase-like_C"/>
</dbReference>
<evidence type="ECO:0000313" key="11">
    <source>
        <dbReference type="EMBL" id="KJA23022.1"/>
    </source>
</evidence>
<keyword evidence="6 8" id="KW-0662">Pyridine nucleotide biosynthesis</keyword>
<dbReference type="OMA" id="IEHCLEY"/>
<dbReference type="NCBIfam" id="NF003704">
    <property type="entry name" value="PRK05321.1"/>
    <property type="match status" value="1"/>
</dbReference>
<comment type="catalytic activity">
    <reaction evidence="7 8">
        <text>5-phospho-alpha-D-ribose 1-diphosphate + nicotinate + ATP + H2O = nicotinate beta-D-ribonucleotide + ADP + phosphate + diphosphate</text>
        <dbReference type="Rhea" id="RHEA:36163"/>
        <dbReference type="ChEBI" id="CHEBI:15377"/>
        <dbReference type="ChEBI" id="CHEBI:30616"/>
        <dbReference type="ChEBI" id="CHEBI:32544"/>
        <dbReference type="ChEBI" id="CHEBI:33019"/>
        <dbReference type="ChEBI" id="CHEBI:43474"/>
        <dbReference type="ChEBI" id="CHEBI:57502"/>
        <dbReference type="ChEBI" id="CHEBI:58017"/>
        <dbReference type="ChEBI" id="CHEBI:456216"/>
        <dbReference type="EC" id="6.3.4.21"/>
    </reaction>
</comment>
<dbReference type="EMBL" id="KN817546">
    <property type="protein sequence ID" value="KJA23022.1"/>
    <property type="molecule type" value="Genomic_DNA"/>
</dbReference>
<dbReference type="UniPathway" id="UPA00253">
    <property type="reaction ID" value="UER00457"/>
</dbReference>
<proteinExistence type="inferred from homology"/>
<evidence type="ECO:0000256" key="6">
    <source>
        <dbReference type="ARBA" id="ARBA00022642"/>
    </source>
</evidence>
<evidence type="ECO:0000259" key="10">
    <source>
        <dbReference type="Pfam" id="PF17767"/>
    </source>
</evidence>
<dbReference type="Proteomes" id="UP000054270">
    <property type="component" value="Unassembled WGS sequence"/>
</dbReference>
<dbReference type="InterPro" id="IPR041525">
    <property type="entry name" value="N/Namide_PRibTrfase"/>
</dbReference>
<dbReference type="GO" id="GO:0004516">
    <property type="term" value="F:nicotinate phosphoribosyltransferase activity"/>
    <property type="evidence" value="ECO:0007669"/>
    <property type="project" value="UniProtKB-UniRule"/>
</dbReference>
<accession>A0A0D2L7C7</accession>
<reference evidence="12" key="1">
    <citation type="submission" date="2014-04" db="EMBL/GenBank/DDBJ databases">
        <title>Evolutionary Origins and Diversification of the Mycorrhizal Mutualists.</title>
        <authorList>
            <consortium name="DOE Joint Genome Institute"/>
            <consortium name="Mycorrhizal Genomics Consortium"/>
            <person name="Kohler A."/>
            <person name="Kuo A."/>
            <person name="Nagy L.G."/>
            <person name="Floudas D."/>
            <person name="Copeland A."/>
            <person name="Barry K.W."/>
            <person name="Cichocki N."/>
            <person name="Veneault-Fourrey C."/>
            <person name="LaButti K."/>
            <person name="Lindquist E.A."/>
            <person name="Lipzen A."/>
            <person name="Lundell T."/>
            <person name="Morin E."/>
            <person name="Murat C."/>
            <person name="Riley R."/>
            <person name="Ohm R."/>
            <person name="Sun H."/>
            <person name="Tunlid A."/>
            <person name="Henrissat B."/>
            <person name="Grigoriev I.V."/>
            <person name="Hibbett D.S."/>
            <person name="Martin F."/>
        </authorList>
    </citation>
    <scope>NUCLEOTIDE SEQUENCE [LARGE SCALE GENOMIC DNA]</scope>
    <source>
        <strain evidence="12">FD-334 SS-4</strain>
    </source>
</reference>
<dbReference type="Pfam" id="PF17767">
    <property type="entry name" value="NAPRTase_N"/>
    <property type="match status" value="1"/>
</dbReference>
<dbReference type="HAMAP" id="MF_00570">
    <property type="entry name" value="NAPRTase"/>
    <property type="match status" value="1"/>
</dbReference>
<protein>
    <recommendedName>
        <fullName evidence="3 8">Nicotinate phosphoribosyltransferase</fullName>
        <ecNumber evidence="3 8">6.3.4.21</ecNumber>
    </recommendedName>
</protein>
<dbReference type="PANTHER" id="PTHR11098:SF1">
    <property type="entry name" value="NICOTINATE PHOSPHORIBOSYLTRANSFERASE"/>
    <property type="match status" value="1"/>
</dbReference>
<comment type="similarity">
    <text evidence="2 8">Belongs to the NAPRTase family.</text>
</comment>
<dbReference type="InterPro" id="IPR040727">
    <property type="entry name" value="NAPRTase_N"/>
</dbReference>
<dbReference type="GO" id="GO:0034355">
    <property type="term" value="P:NAD+ biosynthetic process via the salvage pathway"/>
    <property type="evidence" value="ECO:0007669"/>
    <property type="project" value="TreeGrafter"/>
</dbReference>
<dbReference type="PIRSF" id="PIRSF000484">
    <property type="entry name" value="NAPRT"/>
    <property type="match status" value="1"/>
</dbReference>
<dbReference type="OrthoDB" id="193380at2759"/>
<keyword evidence="12" id="KW-1185">Reference proteome</keyword>
<evidence type="ECO:0000256" key="8">
    <source>
        <dbReference type="RuleBase" id="RU003838"/>
    </source>
</evidence>
<evidence type="ECO:0000256" key="7">
    <source>
        <dbReference type="ARBA" id="ARBA00048668"/>
    </source>
</evidence>
<evidence type="ECO:0000313" key="12">
    <source>
        <dbReference type="Proteomes" id="UP000054270"/>
    </source>
</evidence>
<organism evidence="11 12">
    <name type="scientific">Hypholoma sublateritium (strain FD-334 SS-4)</name>
    <dbReference type="NCBI Taxonomy" id="945553"/>
    <lineage>
        <taxon>Eukaryota</taxon>
        <taxon>Fungi</taxon>
        <taxon>Dikarya</taxon>
        <taxon>Basidiomycota</taxon>
        <taxon>Agaricomycotina</taxon>
        <taxon>Agaricomycetes</taxon>
        <taxon>Agaricomycetidae</taxon>
        <taxon>Agaricales</taxon>
        <taxon>Agaricineae</taxon>
        <taxon>Strophariaceae</taxon>
        <taxon>Hypholoma</taxon>
    </lineage>
</organism>
<dbReference type="PANTHER" id="PTHR11098">
    <property type="entry name" value="NICOTINATE PHOSPHORIBOSYLTRANSFERASE"/>
    <property type="match status" value="1"/>
</dbReference>
<evidence type="ECO:0000256" key="3">
    <source>
        <dbReference type="ARBA" id="ARBA00013236"/>
    </source>
</evidence>
<sequence>MSAPISDLAVPLSVLDTDLYKLTMQQAVLSLFPSTPATYRFTNRNLDVLFSRQCIERFRTVISHFSTISLTEAEGEWLRDNCPYLTEDYISYLSSYRFKPEQVKVKYIPVTSDNLQGKVEIDVIGPWVETILWEVPLMAALSESYFQTVATDWSYDRQDVIAYAKAKLLLEAGCHFSEFGTRRRRSFQAQEIVIQALIQASKDIVGRGGLSGTSNVYFAQKYNLKVIGTIAHEWFMGVAAMKGYENANVVALKLWEKVYQADNAPLISLTDTFTTTAFIKDISGDPELIYRWHGLRQDSGDPLEFARRIKEMYQSLGIQYTTKSLIFSDSLNVEKCIDIKKYCDELGFAKVSFGIGTFLTNDFRTASTGEKSKALNIVVKLSSVDHKPCVKLSDDLGKNTGDKDAVEHVKRAFDLK</sequence>
<dbReference type="InterPro" id="IPR006406">
    <property type="entry name" value="Nic_PRibTrfase"/>
</dbReference>
<comment type="PTM">
    <text evidence="8">Transiently phosphorylated on a His residue during the reaction cycle. Phosphorylation strongly increases the affinity for substrates and increases the rate of nicotinate D-ribonucleotide production. Dephosphorylation regenerates the low-affinity form of the enzyme, leading to product release.</text>
</comment>
<dbReference type="STRING" id="945553.A0A0D2L7C7"/>
<evidence type="ECO:0000256" key="5">
    <source>
        <dbReference type="ARBA" id="ARBA00022598"/>
    </source>
</evidence>
<evidence type="ECO:0000259" key="9">
    <source>
        <dbReference type="Pfam" id="PF04095"/>
    </source>
</evidence>
<dbReference type="EC" id="6.3.4.21" evidence="3 8"/>
<dbReference type="Pfam" id="PF04095">
    <property type="entry name" value="NAPRTase"/>
    <property type="match status" value="1"/>
</dbReference>
<name>A0A0D2L7C7_HYPSF</name>
<keyword evidence="5 8" id="KW-0436">Ligase</keyword>
<evidence type="ECO:0000256" key="4">
    <source>
        <dbReference type="ARBA" id="ARBA00022553"/>
    </source>
</evidence>
<dbReference type="NCBIfam" id="TIGR01514">
    <property type="entry name" value="NAPRTase"/>
    <property type="match status" value="1"/>
</dbReference>
<dbReference type="SUPFAM" id="SSF54675">
    <property type="entry name" value="Nicotinate/Quinolinate PRTase N-terminal domain-like"/>
    <property type="match status" value="1"/>
</dbReference>
<evidence type="ECO:0000256" key="2">
    <source>
        <dbReference type="ARBA" id="ARBA00010897"/>
    </source>
</evidence>
<comment type="pathway">
    <text evidence="1 8">Cofactor biosynthesis; NAD(+) biosynthesis; nicotinate D-ribonucleotide from nicotinate: step 1/1.</text>
</comment>
<dbReference type="SUPFAM" id="SSF51690">
    <property type="entry name" value="Nicotinate/Quinolinate PRTase C-terminal domain-like"/>
    <property type="match status" value="1"/>
</dbReference>
<dbReference type="Gene3D" id="3.20.140.10">
    <property type="entry name" value="nicotinate phosphoribosyltransferase"/>
    <property type="match status" value="1"/>
</dbReference>
<dbReference type="GO" id="GO:0005829">
    <property type="term" value="C:cytosol"/>
    <property type="evidence" value="ECO:0007669"/>
    <property type="project" value="TreeGrafter"/>
</dbReference>
<evidence type="ECO:0000256" key="1">
    <source>
        <dbReference type="ARBA" id="ARBA00004952"/>
    </source>
</evidence>
<dbReference type="AlphaFoldDB" id="A0A0D2L7C7"/>
<gene>
    <name evidence="11" type="ORF">HYPSUDRAFT_215503</name>
</gene>
<comment type="function">
    <text evidence="8">Catalyzes the synthesis of beta-nicotinate D-ribonucleotide from nicotinate and 5-phospho-D-ribose 1-phosphate at the expense of ATP.</text>
</comment>